<dbReference type="PROSITE" id="PS51374">
    <property type="entry name" value="NDPK_LIKE"/>
    <property type="match status" value="1"/>
</dbReference>
<dbReference type="SUPFAM" id="SSF54919">
    <property type="entry name" value="Nucleoside diphosphate kinase, NDK"/>
    <property type="match status" value="1"/>
</dbReference>
<evidence type="ECO:0000259" key="9">
    <source>
        <dbReference type="SMART" id="SM00562"/>
    </source>
</evidence>
<dbReference type="AlphaFoldDB" id="A0A8C4RWZ1"/>
<reference evidence="10" key="3">
    <citation type="submission" date="2025-09" db="UniProtKB">
        <authorList>
            <consortium name="Ensembl"/>
        </authorList>
    </citation>
    <scope>IDENTIFICATION</scope>
</reference>
<organism evidence="10 11">
    <name type="scientific">Erpetoichthys calabaricus</name>
    <name type="common">Rope fish</name>
    <name type="synonym">Calamoichthys calabaricus</name>
    <dbReference type="NCBI Taxonomy" id="27687"/>
    <lineage>
        <taxon>Eukaryota</taxon>
        <taxon>Metazoa</taxon>
        <taxon>Chordata</taxon>
        <taxon>Craniata</taxon>
        <taxon>Vertebrata</taxon>
        <taxon>Euteleostomi</taxon>
        <taxon>Actinopterygii</taxon>
        <taxon>Polypteriformes</taxon>
        <taxon>Polypteridae</taxon>
        <taxon>Erpetoichthys</taxon>
    </lineage>
</organism>
<evidence type="ECO:0000256" key="1">
    <source>
        <dbReference type="ARBA" id="ARBA00001946"/>
    </source>
</evidence>
<dbReference type="Ensembl" id="ENSECRT00000008181.1">
    <property type="protein sequence ID" value="ENSECRP00000008051.1"/>
    <property type="gene ID" value="ENSECRG00000005376.1"/>
</dbReference>
<keyword evidence="6" id="KW-0418">Kinase</keyword>
<comment type="similarity">
    <text evidence="3 8">Belongs to the NDK family.</text>
</comment>
<proteinExistence type="inferred from homology"/>
<reference evidence="10" key="2">
    <citation type="submission" date="2025-08" db="UniProtKB">
        <authorList>
            <consortium name="Ensembl"/>
        </authorList>
    </citation>
    <scope>IDENTIFICATION</scope>
</reference>
<keyword evidence="11" id="KW-1185">Reference proteome</keyword>
<evidence type="ECO:0000256" key="6">
    <source>
        <dbReference type="ARBA" id="ARBA00022777"/>
    </source>
</evidence>
<evidence type="ECO:0000256" key="5">
    <source>
        <dbReference type="ARBA" id="ARBA00022679"/>
    </source>
</evidence>
<evidence type="ECO:0000256" key="4">
    <source>
        <dbReference type="ARBA" id="ARBA00012966"/>
    </source>
</evidence>
<name>A0A8C4RWZ1_ERPCA</name>
<dbReference type="EC" id="2.7.4.6" evidence="4"/>
<feature type="domain" description="Nucleoside diphosphate kinase-like" evidence="9">
    <location>
        <begin position="50"/>
        <end position="122"/>
    </location>
</feature>
<dbReference type="PANTHER" id="PTHR11349">
    <property type="entry name" value="NUCLEOSIDE DIPHOSPHATE KINASE"/>
    <property type="match status" value="1"/>
</dbReference>
<evidence type="ECO:0000256" key="2">
    <source>
        <dbReference type="ARBA" id="ARBA00004316"/>
    </source>
</evidence>
<keyword evidence="5" id="KW-0808">Transferase</keyword>
<evidence type="ECO:0000313" key="10">
    <source>
        <dbReference type="Ensembl" id="ENSECRP00000008051.1"/>
    </source>
</evidence>
<dbReference type="InterPro" id="IPR034907">
    <property type="entry name" value="NDK-like_dom"/>
</dbReference>
<dbReference type="GO" id="GO:0004550">
    <property type="term" value="F:nucleoside diphosphate kinase activity"/>
    <property type="evidence" value="ECO:0007669"/>
    <property type="project" value="UniProtKB-EC"/>
</dbReference>
<comment type="cofactor">
    <cofactor evidence="1">
        <name>Mg(2+)</name>
        <dbReference type="ChEBI" id="CHEBI:18420"/>
    </cofactor>
</comment>
<protein>
    <recommendedName>
        <fullName evidence="4">nucleoside-diphosphate kinase</fullName>
        <ecNumber evidence="4">2.7.4.6</ecNumber>
    </recommendedName>
</protein>
<sequence length="131" mass="14946">MPVTHFVFNLNFQVARIKIRVHSNSEIICKMSSMEYFASSFNISIMAGTEEHNFITVKPDGVQRGLMGKIIKRFEQKGLRGDFCIQVGRNIIYGSDPVESVKKMISLYLNLKNWWKSKAVLETGSTRNALL</sequence>
<comment type="caution">
    <text evidence="8">Lacks conserved residue(s) required for the propagation of feature annotation.</text>
</comment>
<dbReference type="Proteomes" id="UP000694620">
    <property type="component" value="Chromosome 3"/>
</dbReference>
<keyword evidence="7" id="KW-0966">Cell projection</keyword>
<evidence type="ECO:0000313" key="11">
    <source>
        <dbReference type="Proteomes" id="UP000694620"/>
    </source>
</evidence>
<dbReference type="InterPro" id="IPR036850">
    <property type="entry name" value="NDK-like_dom_sf"/>
</dbReference>
<accession>A0A8C4RWZ1</accession>
<dbReference type="SMART" id="SM00562">
    <property type="entry name" value="NDK"/>
    <property type="match status" value="1"/>
</dbReference>
<dbReference type="Gene3D" id="3.30.70.141">
    <property type="entry name" value="Nucleoside diphosphate kinase-like domain"/>
    <property type="match status" value="2"/>
</dbReference>
<evidence type="ECO:0000256" key="8">
    <source>
        <dbReference type="PROSITE-ProRule" id="PRU00706"/>
    </source>
</evidence>
<dbReference type="Pfam" id="PF00334">
    <property type="entry name" value="NDK"/>
    <property type="match status" value="1"/>
</dbReference>
<evidence type="ECO:0000256" key="3">
    <source>
        <dbReference type="ARBA" id="ARBA00008142"/>
    </source>
</evidence>
<comment type="subcellular location">
    <subcellularLocation>
        <location evidence="2">Cell projection</location>
    </subcellularLocation>
</comment>
<reference evidence="10" key="1">
    <citation type="submission" date="2021-06" db="EMBL/GenBank/DDBJ databases">
        <authorList>
            <consortium name="Wellcome Sanger Institute Data Sharing"/>
        </authorList>
    </citation>
    <scope>NUCLEOTIDE SEQUENCE [LARGE SCALE GENOMIC DNA]</scope>
</reference>
<dbReference type="GO" id="GO:0042995">
    <property type="term" value="C:cell projection"/>
    <property type="evidence" value="ECO:0007669"/>
    <property type="project" value="UniProtKB-SubCell"/>
</dbReference>
<evidence type="ECO:0000256" key="7">
    <source>
        <dbReference type="ARBA" id="ARBA00023273"/>
    </source>
</evidence>